<dbReference type="RefSeq" id="XP_066714269.1">
    <property type="nucleotide sequence ID" value="XM_066860680.1"/>
</dbReference>
<gene>
    <name evidence="2" type="ORF">PG994_009271</name>
</gene>
<keyword evidence="3" id="KW-1185">Reference proteome</keyword>
<protein>
    <submittedName>
        <fullName evidence="2">Uncharacterized protein</fullName>
    </submittedName>
</protein>
<accession>A0ABR1UIT4</accession>
<dbReference type="Proteomes" id="UP001480595">
    <property type="component" value="Unassembled WGS sequence"/>
</dbReference>
<feature type="compositionally biased region" description="Polar residues" evidence="1">
    <location>
        <begin position="27"/>
        <end position="46"/>
    </location>
</feature>
<feature type="compositionally biased region" description="Low complexity" evidence="1">
    <location>
        <begin position="299"/>
        <end position="310"/>
    </location>
</feature>
<evidence type="ECO:0000256" key="1">
    <source>
        <dbReference type="SAM" id="MobiDB-lite"/>
    </source>
</evidence>
<feature type="region of interest" description="Disordered" evidence="1">
    <location>
        <begin position="1"/>
        <end position="253"/>
    </location>
</feature>
<evidence type="ECO:0000313" key="2">
    <source>
        <dbReference type="EMBL" id="KAK8058823.1"/>
    </source>
</evidence>
<feature type="compositionally biased region" description="Basic and acidic residues" evidence="1">
    <location>
        <begin position="229"/>
        <end position="241"/>
    </location>
</feature>
<organism evidence="2 3">
    <name type="scientific">Apiospora phragmitis</name>
    <dbReference type="NCBI Taxonomy" id="2905665"/>
    <lineage>
        <taxon>Eukaryota</taxon>
        <taxon>Fungi</taxon>
        <taxon>Dikarya</taxon>
        <taxon>Ascomycota</taxon>
        <taxon>Pezizomycotina</taxon>
        <taxon>Sordariomycetes</taxon>
        <taxon>Xylariomycetidae</taxon>
        <taxon>Amphisphaeriales</taxon>
        <taxon>Apiosporaceae</taxon>
        <taxon>Apiospora</taxon>
    </lineage>
</organism>
<name>A0ABR1UIT4_9PEZI</name>
<proteinExistence type="predicted"/>
<comment type="caution">
    <text evidence="2">The sequence shown here is derived from an EMBL/GenBank/DDBJ whole genome shotgun (WGS) entry which is preliminary data.</text>
</comment>
<evidence type="ECO:0000313" key="3">
    <source>
        <dbReference type="Proteomes" id="UP001480595"/>
    </source>
</evidence>
<feature type="compositionally biased region" description="Low complexity" evidence="1">
    <location>
        <begin position="76"/>
        <end position="90"/>
    </location>
</feature>
<dbReference type="GeneID" id="92093743"/>
<reference evidence="2 3" key="1">
    <citation type="submission" date="2023-01" db="EMBL/GenBank/DDBJ databases">
        <title>Analysis of 21 Apiospora genomes using comparative genomics revels a genus with tremendous synthesis potential of carbohydrate active enzymes and secondary metabolites.</title>
        <authorList>
            <person name="Sorensen T."/>
        </authorList>
    </citation>
    <scope>NUCLEOTIDE SEQUENCE [LARGE SCALE GENOMIC DNA]</scope>
    <source>
        <strain evidence="2 3">CBS 135458</strain>
    </source>
</reference>
<sequence>MAVHNPKPQASGDENVKSKSRGFLASLRSSSTGPKKASTPRSSVEEAQSIHGRTTAGPPSHMYNDHDFINPRQAPSIRSSGSGSTQSMSSQEKRPGLGRHPSNPGHGRTTSFLQKMEGAPDNGEIRGRQPAAQSSRPRDSSSDYDEADLTERRERRLHATGYMSAPQQPVANEGRRRPHSYAAQTKSRNGEVEAQPSGDQTTSSQKSQAREHAEAQRVSQRPVQAPEDQVQRMEQAGKEPDYQSNIDSYASPYMDEIDRLSVRHHLPHEEDRGFAGRHVSTAKQTSGALDPRLTEHEAPAPAKKASPSPSVIGRAVSYDDDFENATDSSEETPVTEVVTRVEEPFIISSTHQRPYKMEKPADYFAFISESYAPSSLS</sequence>
<dbReference type="EMBL" id="JAQQWL010000009">
    <property type="protein sequence ID" value="KAK8058823.1"/>
    <property type="molecule type" value="Genomic_DNA"/>
</dbReference>
<feature type="region of interest" description="Disordered" evidence="1">
    <location>
        <begin position="268"/>
        <end position="316"/>
    </location>
</feature>
<feature type="compositionally biased region" description="Polar residues" evidence="1">
    <location>
        <begin position="197"/>
        <end position="207"/>
    </location>
</feature>